<keyword evidence="5" id="KW-0472">Membrane</keyword>
<accession>A0ABQ3HAD8</accession>
<evidence type="ECO:0000256" key="5">
    <source>
        <dbReference type="SAM" id="Phobius"/>
    </source>
</evidence>
<dbReference type="EMBL" id="BMYP01000026">
    <property type="protein sequence ID" value="GHD78720.1"/>
    <property type="molecule type" value="Genomic_DNA"/>
</dbReference>
<keyword evidence="9" id="KW-1185">Reference proteome</keyword>
<evidence type="ECO:0000313" key="9">
    <source>
        <dbReference type="Proteomes" id="UP000662678"/>
    </source>
</evidence>
<dbReference type="InterPro" id="IPR011009">
    <property type="entry name" value="Kinase-like_dom_sf"/>
</dbReference>
<evidence type="ECO:0000259" key="6">
    <source>
        <dbReference type="PROSITE" id="PS50011"/>
    </source>
</evidence>
<feature type="transmembrane region" description="Helical" evidence="5">
    <location>
        <begin position="545"/>
        <end position="565"/>
    </location>
</feature>
<evidence type="ECO:0000259" key="7">
    <source>
        <dbReference type="PROSITE" id="PS51746"/>
    </source>
</evidence>
<dbReference type="InterPro" id="IPR000719">
    <property type="entry name" value="Prot_kinase_dom"/>
</dbReference>
<keyword evidence="5" id="KW-0812">Transmembrane</keyword>
<keyword evidence="5" id="KW-1133">Transmembrane helix</keyword>
<dbReference type="PROSITE" id="PS51746">
    <property type="entry name" value="PPM_2"/>
    <property type="match status" value="1"/>
</dbReference>
<reference evidence="9" key="1">
    <citation type="journal article" date="2019" name="Int. J. Syst. Evol. Microbiol.">
        <title>The Global Catalogue of Microorganisms (GCM) 10K type strain sequencing project: providing services to taxonomists for standard genome sequencing and annotation.</title>
        <authorList>
            <consortium name="The Broad Institute Genomics Platform"/>
            <consortium name="The Broad Institute Genome Sequencing Center for Infectious Disease"/>
            <person name="Wu L."/>
            <person name="Ma J."/>
        </authorList>
    </citation>
    <scope>NUCLEOTIDE SEQUENCE [LARGE SCALE GENOMIC DNA]</scope>
    <source>
        <strain evidence="9">KCTC 23713</strain>
    </source>
</reference>
<dbReference type="Pfam" id="PF13672">
    <property type="entry name" value="PP2C_2"/>
    <property type="match status" value="1"/>
</dbReference>
<name>A0ABQ3HAD8_9NEIS</name>
<evidence type="ECO:0000256" key="1">
    <source>
        <dbReference type="ARBA" id="ARBA00022679"/>
    </source>
</evidence>
<dbReference type="GO" id="GO:0004674">
    <property type="term" value="F:protein serine/threonine kinase activity"/>
    <property type="evidence" value="ECO:0007669"/>
    <property type="project" value="UniProtKB-KW"/>
</dbReference>
<dbReference type="Gene3D" id="3.60.40.10">
    <property type="entry name" value="PPM-type phosphatase domain"/>
    <property type="match status" value="1"/>
</dbReference>
<dbReference type="Pfam" id="PF00069">
    <property type="entry name" value="Pkinase"/>
    <property type="match status" value="1"/>
</dbReference>
<feature type="domain" description="PPM-type phosphatase" evidence="7">
    <location>
        <begin position="19"/>
        <end position="239"/>
    </location>
</feature>
<dbReference type="PROSITE" id="PS50011">
    <property type="entry name" value="PROTEIN_KINASE_DOM"/>
    <property type="match status" value="1"/>
</dbReference>
<dbReference type="CDD" id="cd00143">
    <property type="entry name" value="PP2Cc"/>
    <property type="match status" value="1"/>
</dbReference>
<keyword evidence="3 8" id="KW-0418">Kinase</keyword>
<dbReference type="PANTHER" id="PTHR43289">
    <property type="entry name" value="MITOGEN-ACTIVATED PROTEIN KINASE KINASE KINASE 20-RELATED"/>
    <property type="match status" value="1"/>
</dbReference>
<sequence>MAAHDIIFKRDNSMSLQLAVGHASDAGRRGRNEDALGWSVPQDGLLTSKGALFALADGVSGCADGRLAAQSTIRAVCADYYATPETWAVSSALDRLLAAHNRWLRSQGRPLVASLSALVLRGHRYTVAHVGDCRIYRLSQGRLVQLTVDHVWEEASLSHVLKRGMGLDEHVMPDFCDGDLHAGDVFALLCDGVWQALGDKRIGEVLHLHLDVQRAASVLCETALAAGAQDNLSALVLRVEALPQGALADELARGASLPLPPKLRDGQPFEGLTVVASLHASPGGQAYRVADAAGRHWVLKTLPPPLAGDQGVEQALLVEEWLQKRISSPYFAEVATGIDRQHLYYLQRWHDGETLAARLAQQRFGISEVVAIGLALCRAMSALHRLGIVHRDIKPDNVHLGRDGQLRLLDLGVACCAGLTPEHDGPGPGTASYMAPERFAGGKANSGSDLYAAGVTLYQLLTGRYPYGEIEAFQNPHFDAPQPASRWRPDVPLWLDNLLLKAVAREPEQRFETAEEMRLALERGDSVPQRRLQRVPWAERAPLRLWRTLALVSLLLNLLLLYALLLR</sequence>
<proteinExistence type="predicted"/>
<keyword evidence="8" id="KW-0723">Serine/threonine-protein kinase</keyword>
<organism evidence="8 9">
    <name type="scientific">Vogesella fluminis</name>
    <dbReference type="NCBI Taxonomy" id="1069161"/>
    <lineage>
        <taxon>Bacteria</taxon>
        <taxon>Pseudomonadati</taxon>
        <taxon>Pseudomonadota</taxon>
        <taxon>Betaproteobacteria</taxon>
        <taxon>Neisseriales</taxon>
        <taxon>Chromobacteriaceae</taxon>
        <taxon>Vogesella</taxon>
    </lineage>
</organism>
<keyword evidence="4" id="KW-0067">ATP-binding</keyword>
<dbReference type="SMART" id="SM00332">
    <property type="entry name" value="PP2Cc"/>
    <property type="match status" value="1"/>
</dbReference>
<keyword evidence="1" id="KW-0808">Transferase</keyword>
<protein>
    <submittedName>
        <fullName evidence="8">Serine/threonine protein kinase</fullName>
    </submittedName>
</protein>
<dbReference type="CDD" id="cd14014">
    <property type="entry name" value="STKc_PknB_like"/>
    <property type="match status" value="1"/>
</dbReference>
<feature type="domain" description="Protein kinase" evidence="6">
    <location>
        <begin position="272"/>
        <end position="538"/>
    </location>
</feature>
<evidence type="ECO:0000256" key="2">
    <source>
        <dbReference type="ARBA" id="ARBA00022741"/>
    </source>
</evidence>
<dbReference type="Gene3D" id="1.10.510.10">
    <property type="entry name" value="Transferase(Phosphotransferase) domain 1"/>
    <property type="match status" value="1"/>
</dbReference>
<evidence type="ECO:0000256" key="4">
    <source>
        <dbReference type="ARBA" id="ARBA00022840"/>
    </source>
</evidence>
<evidence type="ECO:0000313" key="8">
    <source>
        <dbReference type="EMBL" id="GHD78720.1"/>
    </source>
</evidence>
<dbReference type="InterPro" id="IPR036457">
    <property type="entry name" value="PPM-type-like_dom_sf"/>
</dbReference>
<dbReference type="Proteomes" id="UP000662678">
    <property type="component" value="Unassembled WGS sequence"/>
</dbReference>
<comment type="caution">
    <text evidence="8">The sequence shown here is derived from an EMBL/GenBank/DDBJ whole genome shotgun (WGS) entry which is preliminary data.</text>
</comment>
<evidence type="ECO:0000256" key="3">
    <source>
        <dbReference type="ARBA" id="ARBA00022777"/>
    </source>
</evidence>
<dbReference type="SMART" id="SM00331">
    <property type="entry name" value="PP2C_SIG"/>
    <property type="match status" value="1"/>
</dbReference>
<dbReference type="SUPFAM" id="SSF81606">
    <property type="entry name" value="PP2C-like"/>
    <property type="match status" value="1"/>
</dbReference>
<dbReference type="InterPro" id="IPR001932">
    <property type="entry name" value="PPM-type_phosphatase-like_dom"/>
</dbReference>
<dbReference type="SUPFAM" id="SSF56112">
    <property type="entry name" value="Protein kinase-like (PK-like)"/>
    <property type="match status" value="1"/>
</dbReference>
<keyword evidence="2" id="KW-0547">Nucleotide-binding</keyword>
<gene>
    <name evidence="8" type="ORF">GCM10011419_21180</name>
</gene>
<dbReference type="PANTHER" id="PTHR43289:SF34">
    <property type="entry name" value="SERINE_THREONINE-PROTEIN KINASE YBDM-RELATED"/>
    <property type="match status" value="1"/>
</dbReference>
<dbReference type="SMART" id="SM00220">
    <property type="entry name" value="S_TKc"/>
    <property type="match status" value="1"/>
</dbReference>